<comment type="caution">
    <text evidence="1">The sequence shown here is derived from an EMBL/GenBank/DDBJ whole genome shotgun (WGS) entry which is preliminary data.</text>
</comment>
<dbReference type="AlphaFoldDB" id="A0A0G1U5H4"/>
<accession>A0A0G1U5H4</accession>
<evidence type="ECO:0008006" key="3">
    <source>
        <dbReference type="Google" id="ProtNLM"/>
    </source>
</evidence>
<protein>
    <recommendedName>
        <fullName evidence="3">Tetrapyrrole biosynthesis uroporphyrinogen III synthase domain-containing protein</fullName>
    </recommendedName>
</protein>
<sequence length="118" mass="13481">MKKLLVVGRIIPQELLERLKGGGVQANVMRFPEQHDFQETLRTFEPDAAVFLWPSGQEETTLQTKLIDDHMKNIPTLVLSPALWQRYAQAEEMDIHIGAISEPRAILEWVHQVCPGHT</sequence>
<reference evidence="1 2" key="1">
    <citation type="journal article" date="2015" name="Nature">
        <title>rRNA introns, odd ribosomes, and small enigmatic genomes across a large radiation of phyla.</title>
        <authorList>
            <person name="Brown C.T."/>
            <person name="Hug L.A."/>
            <person name="Thomas B.C."/>
            <person name="Sharon I."/>
            <person name="Castelle C.J."/>
            <person name="Singh A."/>
            <person name="Wilkins M.J."/>
            <person name="Williams K.H."/>
            <person name="Banfield J.F."/>
        </authorList>
    </citation>
    <scope>NUCLEOTIDE SEQUENCE [LARGE SCALE GENOMIC DNA]</scope>
</reference>
<organism evidence="1 2">
    <name type="scientific">Candidatus Wolfebacteria bacterium GW2011_GWA2_47_9b</name>
    <dbReference type="NCBI Taxonomy" id="1619005"/>
    <lineage>
        <taxon>Bacteria</taxon>
        <taxon>Candidatus Wolfeibacteriota</taxon>
    </lineage>
</organism>
<gene>
    <name evidence="1" type="ORF">UY19_C0016G0018</name>
</gene>
<name>A0A0G1U5H4_9BACT</name>
<proteinExistence type="predicted"/>
<dbReference type="Proteomes" id="UP000033882">
    <property type="component" value="Unassembled WGS sequence"/>
</dbReference>
<dbReference type="EMBL" id="LCPB01000016">
    <property type="protein sequence ID" value="KKU89332.1"/>
    <property type="molecule type" value="Genomic_DNA"/>
</dbReference>
<evidence type="ECO:0000313" key="1">
    <source>
        <dbReference type="EMBL" id="KKU89332.1"/>
    </source>
</evidence>
<evidence type="ECO:0000313" key="2">
    <source>
        <dbReference type="Proteomes" id="UP000033882"/>
    </source>
</evidence>